<reference evidence="2 3" key="1">
    <citation type="submission" date="2021-11" db="EMBL/GenBank/DDBJ databases">
        <authorList>
            <person name="Lee D.-H."/>
            <person name="Kim S.-B."/>
        </authorList>
    </citation>
    <scope>NUCLEOTIDE SEQUENCE [LARGE SCALE GENOMIC DNA]</scope>
    <source>
        <strain evidence="2 3">KCTC 52223</strain>
    </source>
</reference>
<gene>
    <name evidence="2" type="ORF">LJ725_25270</name>
</gene>
<evidence type="ECO:0000313" key="2">
    <source>
        <dbReference type="EMBL" id="MCC8432299.1"/>
    </source>
</evidence>
<dbReference type="Proteomes" id="UP001198862">
    <property type="component" value="Unassembled WGS sequence"/>
</dbReference>
<sequence length="90" mass="9468">MAPKNDKSEKADKPTEYVVVDNPFYDGVQLHPIGARILWSGPPGLSLVPVDAPRRRGGAEAPIFGDPLAGRGDGAPVKAARPGDQVVLVQ</sequence>
<protein>
    <submittedName>
        <fullName evidence="2">Uncharacterized protein</fullName>
    </submittedName>
</protein>
<feature type="region of interest" description="Disordered" evidence="1">
    <location>
        <begin position="61"/>
        <end position="90"/>
    </location>
</feature>
<name>A0ABS8L1U5_9HYPH</name>
<dbReference type="EMBL" id="JAJISD010000014">
    <property type="protein sequence ID" value="MCC8432299.1"/>
    <property type="molecule type" value="Genomic_DNA"/>
</dbReference>
<organism evidence="2 3">
    <name type="scientific">Reyranella aquatilis</name>
    <dbReference type="NCBI Taxonomy" id="2035356"/>
    <lineage>
        <taxon>Bacteria</taxon>
        <taxon>Pseudomonadati</taxon>
        <taxon>Pseudomonadota</taxon>
        <taxon>Alphaproteobacteria</taxon>
        <taxon>Hyphomicrobiales</taxon>
        <taxon>Reyranellaceae</taxon>
        <taxon>Reyranella</taxon>
    </lineage>
</organism>
<comment type="caution">
    <text evidence="2">The sequence shown here is derived from an EMBL/GenBank/DDBJ whole genome shotgun (WGS) entry which is preliminary data.</text>
</comment>
<dbReference type="RefSeq" id="WP_230553720.1">
    <property type="nucleotide sequence ID" value="NZ_JAJISD010000014.1"/>
</dbReference>
<accession>A0ABS8L1U5</accession>
<evidence type="ECO:0000256" key="1">
    <source>
        <dbReference type="SAM" id="MobiDB-lite"/>
    </source>
</evidence>
<proteinExistence type="predicted"/>
<evidence type="ECO:0000313" key="3">
    <source>
        <dbReference type="Proteomes" id="UP001198862"/>
    </source>
</evidence>
<keyword evidence="3" id="KW-1185">Reference proteome</keyword>